<dbReference type="GO" id="GO:0008408">
    <property type="term" value="F:3'-5' exonuclease activity"/>
    <property type="evidence" value="ECO:0007669"/>
    <property type="project" value="InterPro"/>
</dbReference>
<keyword evidence="7" id="KW-0235">DNA replication</keyword>
<comment type="caution">
    <text evidence="10">The sequence shown here is derived from an EMBL/GenBank/DDBJ whole genome shotgun (WGS) entry which is preliminary data.</text>
</comment>
<dbReference type="InterPro" id="IPR029052">
    <property type="entry name" value="Metallo-depent_PP-like"/>
</dbReference>
<dbReference type="Pfam" id="PF12320">
    <property type="entry name" value="SbcD_C"/>
    <property type="match status" value="1"/>
</dbReference>
<dbReference type="OrthoDB" id="9773856at2"/>
<reference evidence="10 11" key="1">
    <citation type="submission" date="2019-10" db="EMBL/GenBank/DDBJ databases">
        <title>Comparative genomics of sulfur disproportionating microorganisms.</title>
        <authorList>
            <person name="Ward L.M."/>
            <person name="Bertran E."/>
            <person name="Johnston D."/>
        </authorList>
    </citation>
    <scope>NUCLEOTIDE SEQUENCE [LARGE SCALE GENOMIC DNA]</scope>
    <source>
        <strain evidence="10 11">DSM 14055</strain>
    </source>
</reference>
<dbReference type="InterPro" id="IPR050535">
    <property type="entry name" value="DNA_Repair-Maintenance_Comp"/>
</dbReference>
<dbReference type="Proteomes" id="UP000441717">
    <property type="component" value="Unassembled WGS sequence"/>
</dbReference>
<keyword evidence="5 7" id="KW-0378">Hydrolase</keyword>
<evidence type="ECO:0000313" key="10">
    <source>
        <dbReference type="EMBL" id="MQL53035.1"/>
    </source>
</evidence>
<evidence type="ECO:0000259" key="8">
    <source>
        <dbReference type="Pfam" id="PF00149"/>
    </source>
</evidence>
<keyword evidence="4 7" id="KW-0540">Nuclease</keyword>
<keyword evidence="7" id="KW-0255">Endonuclease</keyword>
<dbReference type="AlphaFoldDB" id="A0A6N7ISB3"/>
<evidence type="ECO:0000313" key="11">
    <source>
        <dbReference type="Proteomes" id="UP000441717"/>
    </source>
</evidence>
<evidence type="ECO:0000256" key="7">
    <source>
        <dbReference type="RuleBase" id="RU363069"/>
    </source>
</evidence>
<dbReference type="NCBIfam" id="TIGR00619">
    <property type="entry name" value="sbcd"/>
    <property type="match status" value="1"/>
</dbReference>
<evidence type="ECO:0000256" key="1">
    <source>
        <dbReference type="ARBA" id="ARBA00010555"/>
    </source>
</evidence>
<gene>
    <name evidence="7 10" type="primary">sbcD</name>
    <name evidence="10" type="ORF">GFC01_12380</name>
</gene>
<feature type="domain" description="Nuclease SbcCD subunit D C-terminal" evidence="9">
    <location>
        <begin position="302"/>
        <end position="391"/>
    </location>
</feature>
<accession>A0A6N7ISB3</accession>
<dbReference type="GO" id="GO:0004519">
    <property type="term" value="F:endonuclease activity"/>
    <property type="evidence" value="ECO:0007669"/>
    <property type="project" value="UniProtKB-KW"/>
</dbReference>
<dbReference type="InterPro" id="IPR041796">
    <property type="entry name" value="Mre11_N"/>
</dbReference>
<keyword evidence="11" id="KW-1185">Reference proteome</keyword>
<dbReference type="CDD" id="cd00840">
    <property type="entry name" value="MPP_Mre11_N"/>
    <property type="match status" value="1"/>
</dbReference>
<protein>
    <recommendedName>
        <fullName evidence="3 7">Nuclease SbcCD subunit D</fullName>
    </recommendedName>
</protein>
<dbReference type="Gene3D" id="3.60.21.10">
    <property type="match status" value="1"/>
</dbReference>
<dbReference type="EMBL" id="WHYR01000036">
    <property type="protein sequence ID" value="MQL53035.1"/>
    <property type="molecule type" value="Genomic_DNA"/>
</dbReference>
<proteinExistence type="inferred from homology"/>
<dbReference type="InterPro" id="IPR004593">
    <property type="entry name" value="SbcD"/>
</dbReference>
<comment type="subunit">
    <text evidence="2 7">Heterodimer of SbcC and SbcD.</text>
</comment>
<organism evidence="10 11">
    <name type="scientific">Desulfofundulus thermobenzoicus</name>
    <dbReference type="NCBI Taxonomy" id="29376"/>
    <lineage>
        <taxon>Bacteria</taxon>
        <taxon>Bacillati</taxon>
        <taxon>Bacillota</taxon>
        <taxon>Clostridia</taxon>
        <taxon>Eubacteriales</taxon>
        <taxon>Peptococcaceae</taxon>
        <taxon>Desulfofundulus</taxon>
    </lineage>
</organism>
<evidence type="ECO:0000256" key="4">
    <source>
        <dbReference type="ARBA" id="ARBA00022722"/>
    </source>
</evidence>
<comment type="similarity">
    <text evidence="1 7">Belongs to the SbcD family.</text>
</comment>
<evidence type="ECO:0000256" key="6">
    <source>
        <dbReference type="ARBA" id="ARBA00022839"/>
    </source>
</evidence>
<keyword evidence="7" id="KW-0233">DNA recombination</keyword>
<dbReference type="PANTHER" id="PTHR30337:SF0">
    <property type="entry name" value="NUCLEASE SBCCD SUBUNIT D"/>
    <property type="match status" value="1"/>
</dbReference>
<name>A0A6N7ISB3_9FIRM</name>
<dbReference type="RefSeq" id="WP_152947461.1">
    <property type="nucleotide sequence ID" value="NZ_WHYR01000036.1"/>
</dbReference>
<dbReference type="InterPro" id="IPR004843">
    <property type="entry name" value="Calcineurin-like_PHP"/>
</dbReference>
<dbReference type="GO" id="GO:0006310">
    <property type="term" value="P:DNA recombination"/>
    <property type="evidence" value="ECO:0007669"/>
    <property type="project" value="UniProtKB-KW"/>
</dbReference>
<evidence type="ECO:0000256" key="3">
    <source>
        <dbReference type="ARBA" id="ARBA00013365"/>
    </source>
</evidence>
<evidence type="ECO:0000256" key="5">
    <source>
        <dbReference type="ARBA" id="ARBA00022801"/>
    </source>
</evidence>
<feature type="domain" description="Calcineurin-like phosphoesterase" evidence="8">
    <location>
        <begin position="1"/>
        <end position="250"/>
    </location>
</feature>
<evidence type="ECO:0000256" key="2">
    <source>
        <dbReference type="ARBA" id="ARBA00011322"/>
    </source>
</evidence>
<dbReference type="PANTHER" id="PTHR30337">
    <property type="entry name" value="COMPONENT OF ATP-DEPENDENT DSDNA EXONUCLEASE"/>
    <property type="match status" value="1"/>
</dbReference>
<sequence length="422" mass="46371">MRFLHTSDWHLGRTLEGRSRQEEQEEFLRELCRLVRDERIDVVLVAGDVFDAFNPPASAEQLFYDALDELAAGGKRAVVVIAGNHDSPERLVAASPLARRHGIILLGLPREGPAPFLMADSLRTATPGRVAVPAGGPSWLELAVPGCGHTAVLLALPYPSEARLRELFQRTIEDEAAVQQAYSARMGRLFDQLAVNFRPETVNLAMSHLFVQGGLQTDSERPIFSLGGANTVLPGDLPLGAQYVALGHLHRPQAVAGAAVPCRYAGSPLAYSFSEAGQAKSVTVVELQPGRPADIKEVHLSCGRPLVEWEAREGLDQVYRWLEEGRDGRAWINLKIWVDAPLPLEEVQRLRRACGRFIDIRPVYPERRDGAARESRAGLPVDELFARFYEHRLGVRPGEQMVALFLEILNDGENPEGGAGAP</sequence>
<dbReference type="Pfam" id="PF00149">
    <property type="entry name" value="Metallophos"/>
    <property type="match status" value="1"/>
</dbReference>
<comment type="function">
    <text evidence="7">SbcCD cleaves DNA hairpin structures. These structures can inhibit DNA replication and are intermediates in certain DNA recombination reactions. The complex acts as a 3'-&gt;5' double strand exonuclease that can open hairpins. It also has a 5' single-strand endonuclease activity.</text>
</comment>
<dbReference type="InterPro" id="IPR026843">
    <property type="entry name" value="SbcD_C"/>
</dbReference>
<keyword evidence="6 7" id="KW-0269">Exonuclease</keyword>
<dbReference type="SUPFAM" id="SSF56300">
    <property type="entry name" value="Metallo-dependent phosphatases"/>
    <property type="match status" value="1"/>
</dbReference>
<dbReference type="GO" id="GO:0006260">
    <property type="term" value="P:DNA replication"/>
    <property type="evidence" value="ECO:0007669"/>
    <property type="project" value="UniProtKB-KW"/>
</dbReference>
<evidence type="ECO:0000259" key="9">
    <source>
        <dbReference type="Pfam" id="PF12320"/>
    </source>
</evidence>